<name>A0ACC1B409_9ROSI</name>
<reference evidence="2" key="1">
    <citation type="journal article" date="2023" name="G3 (Bethesda)">
        <title>Genome assembly and association tests identify interacting loci associated with vigor, precocity, and sex in interspecific pistachio rootstocks.</title>
        <authorList>
            <person name="Palmer W."/>
            <person name="Jacygrad E."/>
            <person name="Sagayaradj S."/>
            <person name="Cavanaugh K."/>
            <person name="Han R."/>
            <person name="Bertier L."/>
            <person name="Beede B."/>
            <person name="Kafkas S."/>
            <person name="Golino D."/>
            <person name="Preece J."/>
            <person name="Michelmore R."/>
        </authorList>
    </citation>
    <scope>NUCLEOTIDE SEQUENCE [LARGE SCALE GENOMIC DNA]</scope>
</reference>
<evidence type="ECO:0000313" key="2">
    <source>
        <dbReference type="Proteomes" id="UP001164250"/>
    </source>
</evidence>
<sequence length="96" mass="10878">MTDYGLSLFKPSTDTCMTWLDPKETGSVVYVSFGSLGSLEKEQMEEVAWGLKRSNCNFLWEVMEGEKSKEMRRNSGKWKELAKEAVDEGGSSDRNI</sequence>
<dbReference type="Proteomes" id="UP001164250">
    <property type="component" value="Chromosome 7"/>
</dbReference>
<organism evidence="1 2">
    <name type="scientific">Pistacia atlantica</name>
    <dbReference type="NCBI Taxonomy" id="434234"/>
    <lineage>
        <taxon>Eukaryota</taxon>
        <taxon>Viridiplantae</taxon>
        <taxon>Streptophyta</taxon>
        <taxon>Embryophyta</taxon>
        <taxon>Tracheophyta</taxon>
        <taxon>Spermatophyta</taxon>
        <taxon>Magnoliopsida</taxon>
        <taxon>eudicotyledons</taxon>
        <taxon>Gunneridae</taxon>
        <taxon>Pentapetalae</taxon>
        <taxon>rosids</taxon>
        <taxon>malvids</taxon>
        <taxon>Sapindales</taxon>
        <taxon>Anacardiaceae</taxon>
        <taxon>Pistacia</taxon>
    </lineage>
</organism>
<evidence type="ECO:0000313" key="1">
    <source>
        <dbReference type="EMBL" id="KAJ0093650.1"/>
    </source>
</evidence>
<comment type="caution">
    <text evidence="1">The sequence shown here is derived from an EMBL/GenBank/DDBJ whole genome shotgun (WGS) entry which is preliminary data.</text>
</comment>
<accession>A0ACC1B409</accession>
<dbReference type="EMBL" id="CM047903">
    <property type="protein sequence ID" value="KAJ0093650.1"/>
    <property type="molecule type" value="Genomic_DNA"/>
</dbReference>
<keyword evidence="2" id="KW-1185">Reference proteome</keyword>
<proteinExistence type="predicted"/>
<protein>
    <submittedName>
        <fullName evidence="1">Uncharacterized protein</fullName>
    </submittedName>
</protein>
<gene>
    <name evidence="1" type="ORF">Patl1_26901</name>
</gene>